<sequence length="184" mass="20816">MSEQHSGFDLEMALNGEEIDDLVSQFRLRTSDRRLSHQQMQNFFRELPSITEAELIADGKHDAACPICFNAFVAVLAEEETARAMDSPAHPVEELGVTRLQKTCGHLFCRKDIMRWISEGHGSCPNCRRPLLTDVERRENESRPLANDWFRSRITDSSVNARGPIVNSSRDISRQSEPPGGLYS</sequence>
<dbReference type="Pfam" id="PF00097">
    <property type="entry name" value="zf-C3HC4"/>
    <property type="match status" value="1"/>
</dbReference>
<dbReference type="InterPro" id="IPR013083">
    <property type="entry name" value="Znf_RING/FYVE/PHD"/>
</dbReference>
<dbReference type="SUPFAM" id="SSF57850">
    <property type="entry name" value="RING/U-box"/>
    <property type="match status" value="1"/>
</dbReference>
<protein>
    <recommendedName>
        <fullName evidence="6">RING-type domain-containing protein</fullName>
    </recommendedName>
</protein>
<dbReference type="PROSITE" id="PS50089">
    <property type="entry name" value="ZF_RING_2"/>
    <property type="match status" value="1"/>
</dbReference>
<evidence type="ECO:0000256" key="1">
    <source>
        <dbReference type="ARBA" id="ARBA00022723"/>
    </source>
</evidence>
<feature type="compositionally biased region" description="Polar residues" evidence="5">
    <location>
        <begin position="161"/>
        <end position="170"/>
    </location>
</feature>
<keyword evidence="8" id="KW-1185">Reference proteome</keyword>
<evidence type="ECO:0000259" key="6">
    <source>
        <dbReference type="PROSITE" id="PS50089"/>
    </source>
</evidence>
<proteinExistence type="predicted"/>
<dbReference type="OrthoDB" id="8062037at2759"/>
<keyword evidence="3" id="KW-0862">Zinc</keyword>
<evidence type="ECO:0000313" key="7">
    <source>
        <dbReference type="EMBL" id="KIK30655.1"/>
    </source>
</evidence>
<dbReference type="STRING" id="765257.A0A0C9YZM4"/>
<reference evidence="7 8" key="1">
    <citation type="submission" date="2014-04" db="EMBL/GenBank/DDBJ databases">
        <authorList>
            <consortium name="DOE Joint Genome Institute"/>
            <person name="Kuo A."/>
            <person name="Kohler A."/>
            <person name="Costa M.D."/>
            <person name="Nagy L.G."/>
            <person name="Floudas D."/>
            <person name="Copeland A."/>
            <person name="Barry K.W."/>
            <person name="Cichocki N."/>
            <person name="Veneault-Fourrey C."/>
            <person name="LaButti K."/>
            <person name="Lindquist E.A."/>
            <person name="Lipzen A."/>
            <person name="Lundell T."/>
            <person name="Morin E."/>
            <person name="Murat C."/>
            <person name="Sun H."/>
            <person name="Tunlid A."/>
            <person name="Henrissat B."/>
            <person name="Grigoriev I.V."/>
            <person name="Hibbett D.S."/>
            <person name="Martin F."/>
            <person name="Nordberg H.P."/>
            <person name="Cantor M.N."/>
            <person name="Hua S.X."/>
        </authorList>
    </citation>
    <scope>NUCLEOTIDE SEQUENCE [LARGE SCALE GENOMIC DNA]</scope>
    <source>
        <strain evidence="7 8">441</strain>
    </source>
</reference>
<organism evidence="7 8">
    <name type="scientific">Pisolithus microcarpus 441</name>
    <dbReference type="NCBI Taxonomy" id="765257"/>
    <lineage>
        <taxon>Eukaryota</taxon>
        <taxon>Fungi</taxon>
        <taxon>Dikarya</taxon>
        <taxon>Basidiomycota</taxon>
        <taxon>Agaricomycotina</taxon>
        <taxon>Agaricomycetes</taxon>
        <taxon>Agaricomycetidae</taxon>
        <taxon>Boletales</taxon>
        <taxon>Sclerodermatineae</taxon>
        <taxon>Pisolithaceae</taxon>
        <taxon>Pisolithus</taxon>
    </lineage>
</organism>
<dbReference type="Proteomes" id="UP000054018">
    <property type="component" value="Unassembled WGS sequence"/>
</dbReference>
<gene>
    <name evidence="7" type="ORF">PISMIDRAFT_304315</name>
</gene>
<evidence type="ECO:0000256" key="5">
    <source>
        <dbReference type="SAM" id="MobiDB-lite"/>
    </source>
</evidence>
<dbReference type="InterPro" id="IPR001841">
    <property type="entry name" value="Znf_RING"/>
</dbReference>
<dbReference type="EMBL" id="KN833686">
    <property type="protein sequence ID" value="KIK30655.1"/>
    <property type="molecule type" value="Genomic_DNA"/>
</dbReference>
<evidence type="ECO:0000256" key="2">
    <source>
        <dbReference type="ARBA" id="ARBA00022771"/>
    </source>
</evidence>
<dbReference type="GO" id="GO:0008270">
    <property type="term" value="F:zinc ion binding"/>
    <property type="evidence" value="ECO:0007669"/>
    <property type="project" value="UniProtKB-KW"/>
</dbReference>
<evidence type="ECO:0000256" key="3">
    <source>
        <dbReference type="ARBA" id="ARBA00022833"/>
    </source>
</evidence>
<dbReference type="Gene3D" id="3.30.40.10">
    <property type="entry name" value="Zinc/RING finger domain, C3HC4 (zinc finger)"/>
    <property type="match status" value="1"/>
</dbReference>
<dbReference type="AlphaFoldDB" id="A0A0C9YZM4"/>
<reference evidence="8" key="2">
    <citation type="submission" date="2015-01" db="EMBL/GenBank/DDBJ databases">
        <title>Evolutionary Origins and Diversification of the Mycorrhizal Mutualists.</title>
        <authorList>
            <consortium name="DOE Joint Genome Institute"/>
            <consortium name="Mycorrhizal Genomics Consortium"/>
            <person name="Kohler A."/>
            <person name="Kuo A."/>
            <person name="Nagy L.G."/>
            <person name="Floudas D."/>
            <person name="Copeland A."/>
            <person name="Barry K.W."/>
            <person name="Cichocki N."/>
            <person name="Veneault-Fourrey C."/>
            <person name="LaButti K."/>
            <person name="Lindquist E.A."/>
            <person name="Lipzen A."/>
            <person name="Lundell T."/>
            <person name="Morin E."/>
            <person name="Murat C."/>
            <person name="Riley R."/>
            <person name="Ohm R."/>
            <person name="Sun H."/>
            <person name="Tunlid A."/>
            <person name="Henrissat B."/>
            <person name="Grigoriev I.V."/>
            <person name="Hibbett D.S."/>
            <person name="Martin F."/>
        </authorList>
    </citation>
    <scope>NUCLEOTIDE SEQUENCE [LARGE SCALE GENOMIC DNA]</scope>
    <source>
        <strain evidence="8">441</strain>
    </source>
</reference>
<evidence type="ECO:0000313" key="8">
    <source>
        <dbReference type="Proteomes" id="UP000054018"/>
    </source>
</evidence>
<feature type="domain" description="RING-type" evidence="6">
    <location>
        <begin position="65"/>
        <end position="128"/>
    </location>
</feature>
<evidence type="ECO:0000256" key="4">
    <source>
        <dbReference type="PROSITE-ProRule" id="PRU00175"/>
    </source>
</evidence>
<keyword evidence="1" id="KW-0479">Metal-binding</keyword>
<dbReference type="InterPro" id="IPR018957">
    <property type="entry name" value="Znf_C3HC4_RING-type"/>
</dbReference>
<dbReference type="HOGENOM" id="CLU_1636095_0_0_1"/>
<name>A0A0C9YZM4_9AGAM</name>
<feature type="region of interest" description="Disordered" evidence="5">
    <location>
        <begin position="161"/>
        <end position="184"/>
    </location>
</feature>
<accession>A0A0C9YZM4</accession>
<keyword evidence="2 4" id="KW-0863">Zinc-finger</keyword>